<reference evidence="1" key="1">
    <citation type="submission" date="2014-09" db="EMBL/GenBank/DDBJ databases">
        <authorList>
            <person name="Magalhaes I.L.F."/>
            <person name="Oliveira U."/>
            <person name="Santos F.R."/>
            <person name="Vidigal T.H.D.A."/>
            <person name="Brescovit A.D."/>
            <person name="Santos A.J."/>
        </authorList>
    </citation>
    <scope>NUCLEOTIDE SEQUENCE</scope>
    <source>
        <tissue evidence="1">Shoot tissue taken approximately 20 cm above the soil surface</tissue>
    </source>
</reference>
<dbReference type="AlphaFoldDB" id="A0A0A8YFX8"/>
<dbReference type="EMBL" id="GBRH01273740">
    <property type="protein sequence ID" value="JAD24155.1"/>
    <property type="molecule type" value="Transcribed_RNA"/>
</dbReference>
<accession>A0A0A8YFX8</accession>
<proteinExistence type="predicted"/>
<protein>
    <submittedName>
        <fullName evidence="1">Uncharacterized protein</fullName>
    </submittedName>
</protein>
<organism evidence="1">
    <name type="scientific">Arundo donax</name>
    <name type="common">Giant reed</name>
    <name type="synonym">Donax arundinaceus</name>
    <dbReference type="NCBI Taxonomy" id="35708"/>
    <lineage>
        <taxon>Eukaryota</taxon>
        <taxon>Viridiplantae</taxon>
        <taxon>Streptophyta</taxon>
        <taxon>Embryophyta</taxon>
        <taxon>Tracheophyta</taxon>
        <taxon>Spermatophyta</taxon>
        <taxon>Magnoliopsida</taxon>
        <taxon>Liliopsida</taxon>
        <taxon>Poales</taxon>
        <taxon>Poaceae</taxon>
        <taxon>PACMAD clade</taxon>
        <taxon>Arundinoideae</taxon>
        <taxon>Arundineae</taxon>
        <taxon>Arundo</taxon>
    </lineage>
</organism>
<name>A0A0A8YFX8_ARUDO</name>
<reference evidence="1" key="2">
    <citation type="journal article" date="2015" name="Data Brief">
        <title>Shoot transcriptome of the giant reed, Arundo donax.</title>
        <authorList>
            <person name="Barrero R.A."/>
            <person name="Guerrero F.D."/>
            <person name="Moolhuijzen P."/>
            <person name="Goolsby J.A."/>
            <person name="Tidwell J."/>
            <person name="Bellgard S.E."/>
            <person name="Bellgard M.I."/>
        </authorList>
    </citation>
    <scope>NUCLEOTIDE SEQUENCE</scope>
    <source>
        <tissue evidence="1">Shoot tissue taken approximately 20 cm above the soil surface</tissue>
    </source>
</reference>
<evidence type="ECO:0000313" key="1">
    <source>
        <dbReference type="EMBL" id="JAD24155.1"/>
    </source>
</evidence>
<sequence>MFKTLGEREITNLYPESCI</sequence>